<protein>
    <submittedName>
        <fullName evidence="1">Uncharacterized protein</fullName>
    </submittedName>
</protein>
<dbReference type="EnsemblMetazoa" id="GPPI025092-RA">
    <property type="protein sequence ID" value="GPPI025092-PA"/>
    <property type="gene ID" value="GPPI025092"/>
</dbReference>
<name>A0A1B0BBS1_9MUSC</name>
<evidence type="ECO:0000313" key="1">
    <source>
        <dbReference type="EnsemblMetazoa" id="GPPI025092-PA"/>
    </source>
</evidence>
<dbReference type="EMBL" id="JXJN01011611">
    <property type="status" value="NOT_ANNOTATED_CDS"/>
    <property type="molecule type" value="Genomic_DNA"/>
</dbReference>
<proteinExistence type="predicted"/>
<keyword evidence="2" id="KW-1185">Reference proteome</keyword>
<dbReference type="VEuPathDB" id="VectorBase:GPPI025092"/>
<reference evidence="1" key="2">
    <citation type="submission" date="2020-05" db="UniProtKB">
        <authorList>
            <consortium name="EnsemblMetazoa"/>
        </authorList>
    </citation>
    <scope>IDENTIFICATION</scope>
    <source>
        <strain evidence="1">IAEA</strain>
    </source>
</reference>
<evidence type="ECO:0000313" key="2">
    <source>
        <dbReference type="Proteomes" id="UP000092460"/>
    </source>
</evidence>
<sequence length="59" mass="6356">MISSDDDDYDGANAFVDDSDDPTVWYSSQVKMYVMCAPSPSCPALDPILCHPACSTHAV</sequence>
<accession>A0A1B0BBS1</accession>
<organism evidence="1 2">
    <name type="scientific">Glossina palpalis gambiensis</name>
    <dbReference type="NCBI Taxonomy" id="67801"/>
    <lineage>
        <taxon>Eukaryota</taxon>
        <taxon>Metazoa</taxon>
        <taxon>Ecdysozoa</taxon>
        <taxon>Arthropoda</taxon>
        <taxon>Hexapoda</taxon>
        <taxon>Insecta</taxon>
        <taxon>Pterygota</taxon>
        <taxon>Neoptera</taxon>
        <taxon>Endopterygota</taxon>
        <taxon>Diptera</taxon>
        <taxon>Brachycera</taxon>
        <taxon>Muscomorpha</taxon>
        <taxon>Hippoboscoidea</taxon>
        <taxon>Glossinidae</taxon>
        <taxon>Glossina</taxon>
    </lineage>
</organism>
<dbReference type="AlphaFoldDB" id="A0A1B0BBS1"/>
<dbReference type="Proteomes" id="UP000092460">
    <property type="component" value="Unassembled WGS sequence"/>
</dbReference>
<reference evidence="2" key="1">
    <citation type="submission" date="2015-01" db="EMBL/GenBank/DDBJ databases">
        <authorList>
            <person name="Aksoy S."/>
            <person name="Warren W."/>
            <person name="Wilson R.K."/>
        </authorList>
    </citation>
    <scope>NUCLEOTIDE SEQUENCE [LARGE SCALE GENOMIC DNA]</scope>
    <source>
        <strain evidence="2">IAEA</strain>
    </source>
</reference>